<dbReference type="AlphaFoldDB" id="A0A5C2S310"/>
<dbReference type="EMBL" id="ML122278">
    <property type="protein sequence ID" value="RPD57965.1"/>
    <property type="molecule type" value="Genomic_DNA"/>
</dbReference>
<dbReference type="InterPro" id="IPR045339">
    <property type="entry name" value="DUF6534"/>
</dbReference>
<keyword evidence="2" id="KW-0812">Transmembrane</keyword>
<keyword evidence="2" id="KW-0472">Membrane</keyword>
<keyword evidence="2" id="KW-1133">Transmembrane helix</keyword>
<dbReference type="Pfam" id="PF20152">
    <property type="entry name" value="DUF6534"/>
    <property type="match status" value="1"/>
</dbReference>
<organism evidence="4 5">
    <name type="scientific">Lentinus tigrinus ALCF2SS1-6</name>
    <dbReference type="NCBI Taxonomy" id="1328759"/>
    <lineage>
        <taxon>Eukaryota</taxon>
        <taxon>Fungi</taxon>
        <taxon>Dikarya</taxon>
        <taxon>Basidiomycota</taxon>
        <taxon>Agaricomycotina</taxon>
        <taxon>Agaricomycetes</taxon>
        <taxon>Polyporales</taxon>
        <taxon>Polyporaceae</taxon>
        <taxon>Lentinus</taxon>
    </lineage>
</organism>
<feature type="transmembrane region" description="Helical" evidence="2">
    <location>
        <begin position="30"/>
        <end position="55"/>
    </location>
</feature>
<feature type="domain" description="DUF6534" evidence="3">
    <location>
        <begin position="192"/>
        <end position="279"/>
    </location>
</feature>
<proteinExistence type="predicted"/>
<feature type="transmembrane region" description="Helical" evidence="2">
    <location>
        <begin position="67"/>
        <end position="91"/>
    </location>
</feature>
<feature type="transmembrane region" description="Helical" evidence="2">
    <location>
        <begin position="111"/>
        <end position="134"/>
    </location>
</feature>
<feature type="transmembrane region" description="Helical" evidence="2">
    <location>
        <begin position="253"/>
        <end position="274"/>
    </location>
</feature>
<feature type="region of interest" description="Disordered" evidence="1">
    <location>
        <begin position="302"/>
        <end position="341"/>
    </location>
</feature>
<keyword evidence="5" id="KW-1185">Reference proteome</keyword>
<protein>
    <recommendedName>
        <fullName evidence="3">DUF6534 domain-containing protein</fullName>
    </recommendedName>
</protein>
<feature type="compositionally biased region" description="Low complexity" evidence="1">
    <location>
        <begin position="313"/>
        <end position="329"/>
    </location>
</feature>
<evidence type="ECO:0000256" key="1">
    <source>
        <dbReference type="SAM" id="MobiDB-lite"/>
    </source>
</evidence>
<sequence>MAAFNQDLTLSRSASSLPKLFGLPNLDSTYGAFLVGAFAGLVSYGVLIHQVYRYVSICRSDKAINKAFVLSILVMDTIDTTAVVHACHPSLNRSYTYLVSNYLRPTMLLRTIWSVKILPILAGTTIVICQSFFARRVYLLSKKHRLLVALSVSLMLVMFGFAVVGTVVTFEFQTYAEAQRFVWIDSGACVAAIASDSLTAGVLIFSLARQRTAYKKTKNVLNTLILYTINTGLLTGIVNTLALVFALALSGNMIWIAVQFFSIKMYTNSVLAVLNSRQSLGGASENTVPQAQDLELEVQSAPLPGRNYGRNESGPAPSTSTSGTPLSSLDGRPSDSVIHIA</sequence>
<evidence type="ECO:0000313" key="4">
    <source>
        <dbReference type="EMBL" id="RPD57965.1"/>
    </source>
</evidence>
<dbReference type="OrthoDB" id="2747609at2759"/>
<accession>A0A5C2S310</accession>
<evidence type="ECO:0000256" key="2">
    <source>
        <dbReference type="SAM" id="Phobius"/>
    </source>
</evidence>
<name>A0A5C2S310_9APHY</name>
<evidence type="ECO:0000313" key="5">
    <source>
        <dbReference type="Proteomes" id="UP000313359"/>
    </source>
</evidence>
<feature type="transmembrane region" description="Helical" evidence="2">
    <location>
        <begin position="182"/>
        <end position="208"/>
    </location>
</feature>
<feature type="transmembrane region" description="Helical" evidence="2">
    <location>
        <begin position="220"/>
        <end position="247"/>
    </location>
</feature>
<dbReference type="PANTHER" id="PTHR40465:SF1">
    <property type="entry name" value="DUF6534 DOMAIN-CONTAINING PROTEIN"/>
    <property type="match status" value="1"/>
</dbReference>
<gene>
    <name evidence="4" type="ORF">L227DRAFT_655225</name>
</gene>
<feature type="transmembrane region" description="Helical" evidence="2">
    <location>
        <begin position="146"/>
        <end position="170"/>
    </location>
</feature>
<dbReference type="STRING" id="1328759.A0A5C2S310"/>
<evidence type="ECO:0000259" key="3">
    <source>
        <dbReference type="Pfam" id="PF20152"/>
    </source>
</evidence>
<dbReference type="PANTHER" id="PTHR40465">
    <property type="entry name" value="CHROMOSOME 1, WHOLE GENOME SHOTGUN SEQUENCE"/>
    <property type="match status" value="1"/>
</dbReference>
<reference evidence="4" key="1">
    <citation type="journal article" date="2018" name="Genome Biol. Evol.">
        <title>Genomics and development of Lentinus tigrinus, a white-rot wood-decaying mushroom with dimorphic fruiting bodies.</title>
        <authorList>
            <person name="Wu B."/>
            <person name="Xu Z."/>
            <person name="Knudson A."/>
            <person name="Carlson A."/>
            <person name="Chen N."/>
            <person name="Kovaka S."/>
            <person name="LaButti K."/>
            <person name="Lipzen A."/>
            <person name="Pennachio C."/>
            <person name="Riley R."/>
            <person name="Schakwitz W."/>
            <person name="Umezawa K."/>
            <person name="Ohm R.A."/>
            <person name="Grigoriev I.V."/>
            <person name="Nagy L.G."/>
            <person name="Gibbons J."/>
            <person name="Hibbett D."/>
        </authorList>
    </citation>
    <scope>NUCLEOTIDE SEQUENCE [LARGE SCALE GENOMIC DNA]</scope>
    <source>
        <strain evidence="4">ALCF2SS1-6</strain>
    </source>
</reference>
<dbReference type="Proteomes" id="UP000313359">
    <property type="component" value="Unassembled WGS sequence"/>
</dbReference>